<keyword evidence="2" id="KW-0813">Transport</keyword>
<sequence>MPAELAIYKDKHFQARSETQYFLHYMVGPGTAADITISRLIANINNCYIFVELMLQLSEKYGQDPSLPKIDNHRLKAVGEEFHNLASQICDWLVDEVFLDLQILVNELLTREWLTNAHAVDTICVTLEDYCQDFVHLRDDFYEALMKKIQARLGREYLKALFSRTQLISTSGLSSPGEDIADKDRRVPSPGEDIADKDRRVPSPGEDISDEYLKVRTKLVSTSKLSSQDEDLARKYLKAPFSRKISFKSYDERFPAAEKISQEAEQLQQLFTQLIPQHQDDSPFEALPMLAEVIKLKDTSMMSLELSGLSSRYPDIRTDQLVSLLMIREDLGRSGSRQMVIDCLGEDHDTRAKSTKTVFSSL</sequence>
<evidence type="ECO:0000313" key="5">
    <source>
        <dbReference type="EMBL" id="KAK2193648.1"/>
    </source>
</evidence>
<evidence type="ECO:0000256" key="4">
    <source>
        <dbReference type="SAM" id="MobiDB-lite"/>
    </source>
</evidence>
<dbReference type="PANTHER" id="PTHR21292:SF1">
    <property type="entry name" value="EXOCYST COMPLEX COMPONENT 3"/>
    <property type="match status" value="1"/>
</dbReference>
<dbReference type="GO" id="GO:0051601">
    <property type="term" value="P:exocyst localization"/>
    <property type="evidence" value="ECO:0007669"/>
    <property type="project" value="TreeGrafter"/>
</dbReference>
<evidence type="ECO:0000256" key="3">
    <source>
        <dbReference type="ARBA" id="ARBA00022483"/>
    </source>
</evidence>
<accession>A0AAD9PFM9</accession>
<dbReference type="InterPro" id="IPR010326">
    <property type="entry name" value="EXOC3/Sec6"/>
</dbReference>
<dbReference type="PANTHER" id="PTHR21292">
    <property type="entry name" value="EXOCYST COMPLEX COMPONENT SEC6-RELATED"/>
    <property type="match status" value="1"/>
</dbReference>
<organism evidence="5 6">
    <name type="scientific">Ridgeia piscesae</name>
    <name type="common">Tubeworm</name>
    <dbReference type="NCBI Taxonomy" id="27915"/>
    <lineage>
        <taxon>Eukaryota</taxon>
        <taxon>Metazoa</taxon>
        <taxon>Spiralia</taxon>
        <taxon>Lophotrochozoa</taxon>
        <taxon>Annelida</taxon>
        <taxon>Polychaeta</taxon>
        <taxon>Sedentaria</taxon>
        <taxon>Canalipalpata</taxon>
        <taxon>Sabellida</taxon>
        <taxon>Siboglinidae</taxon>
        <taxon>Ridgeia</taxon>
    </lineage>
</organism>
<evidence type="ECO:0008006" key="7">
    <source>
        <dbReference type="Google" id="ProtNLM"/>
    </source>
</evidence>
<name>A0AAD9PFM9_RIDPI</name>
<dbReference type="EMBL" id="JAODUO010000009">
    <property type="protein sequence ID" value="KAK2193648.1"/>
    <property type="molecule type" value="Genomic_DNA"/>
</dbReference>
<dbReference type="InterPro" id="IPR042532">
    <property type="entry name" value="EXOC3/Sec6_C"/>
</dbReference>
<dbReference type="Proteomes" id="UP001209878">
    <property type="component" value="Unassembled WGS sequence"/>
</dbReference>
<comment type="similarity">
    <text evidence="1">Belongs to the SEC6 family.</text>
</comment>
<proteinExistence type="inferred from homology"/>
<gene>
    <name evidence="5" type="ORF">NP493_9g03026</name>
</gene>
<comment type="caution">
    <text evidence="5">The sequence shown here is derived from an EMBL/GenBank/DDBJ whole genome shotgun (WGS) entry which is preliminary data.</text>
</comment>
<dbReference type="AlphaFoldDB" id="A0AAD9PFM9"/>
<dbReference type="GO" id="GO:0000149">
    <property type="term" value="F:SNARE binding"/>
    <property type="evidence" value="ECO:0007669"/>
    <property type="project" value="TreeGrafter"/>
</dbReference>
<evidence type="ECO:0000256" key="1">
    <source>
        <dbReference type="ARBA" id="ARBA00009447"/>
    </source>
</evidence>
<dbReference type="Pfam" id="PF06046">
    <property type="entry name" value="Sec6"/>
    <property type="match status" value="2"/>
</dbReference>
<keyword evidence="6" id="KW-1185">Reference proteome</keyword>
<dbReference type="Gene3D" id="1.10.357.50">
    <property type="match status" value="1"/>
</dbReference>
<feature type="region of interest" description="Disordered" evidence="4">
    <location>
        <begin position="172"/>
        <end position="207"/>
    </location>
</feature>
<dbReference type="Gene3D" id="1.10.357.70">
    <property type="entry name" value="Exocyst complex component Sec6, C-terminal domain"/>
    <property type="match status" value="2"/>
</dbReference>
<dbReference type="GO" id="GO:0000145">
    <property type="term" value="C:exocyst"/>
    <property type="evidence" value="ECO:0007669"/>
    <property type="project" value="InterPro"/>
</dbReference>
<reference evidence="5" key="1">
    <citation type="journal article" date="2023" name="Mol. Biol. Evol.">
        <title>Third-Generation Sequencing Reveals the Adaptive Role of the Epigenome in Three Deep-Sea Polychaetes.</title>
        <authorList>
            <person name="Perez M."/>
            <person name="Aroh O."/>
            <person name="Sun Y."/>
            <person name="Lan Y."/>
            <person name="Juniper S.K."/>
            <person name="Young C.R."/>
            <person name="Angers B."/>
            <person name="Qian P.Y."/>
        </authorList>
    </citation>
    <scope>NUCLEOTIDE SEQUENCE</scope>
    <source>
        <strain evidence="5">R07B-5</strain>
    </source>
</reference>
<evidence type="ECO:0000313" key="6">
    <source>
        <dbReference type="Proteomes" id="UP001209878"/>
    </source>
</evidence>
<protein>
    <recommendedName>
        <fullName evidence="7">Exocyst complex component Sec6</fullName>
    </recommendedName>
</protein>
<evidence type="ECO:0000256" key="2">
    <source>
        <dbReference type="ARBA" id="ARBA00022448"/>
    </source>
</evidence>
<keyword evidence="3" id="KW-0268">Exocytosis</keyword>
<dbReference type="GO" id="GO:0006887">
    <property type="term" value="P:exocytosis"/>
    <property type="evidence" value="ECO:0007669"/>
    <property type="project" value="UniProtKB-KW"/>
</dbReference>